<proteinExistence type="predicted"/>
<evidence type="ECO:0000256" key="4">
    <source>
        <dbReference type="ARBA" id="ARBA00023242"/>
    </source>
</evidence>
<dbReference type="AlphaFoldDB" id="A0AAN8Z664"/>
<evidence type="ECO:0000256" key="2">
    <source>
        <dbReference type="ARBA" id="ARBA00022478"/>
    </source>
</evidence>
<evidence type="ECO:0000256" key="5">
    <source>
        <dbReference type="SAM" id="MobiDB-lite"/>
    </source>
</evidence>
<keyword evidence="4" id="KW-0539">Nucleus</keyword>
<dbReference type="PANTHER" id="PTHR13408">
    <property type="entry name" value="DNA-DIRECTED RNA POLYMERASE III"/>
    <property type="match status" value="1"/>
</dbReference>
<evidence type="ECO:0000256" key="3">
    <source>
        <dbReference type="ARBA" id="ARBA00023163"/>
    </source>
</evidence>
<dbReference type="GO" id="GO:0005666">
    <property type="term" value="C:RNA polymerase III complex"/>
    <property type="evidence" value="ECO:0007669"/>
    <property type="project" value="InterPro"/>
</dbReference>
<dbReference type="PANTHER" id="PTHR13408:SF0">
    <property type="entry name" value="DNA-DIRECTED RNA POLYMERASE III SUBUNIT RPC4"/>
    <property type="match status" value="1"/>
</dbReference>
<protein>
    <submittedName>
        <fullName evidence="6">DNA-directed RNA polymerase III subunit RPC4</fullName>
    </submittedName>
</protein>
<dbReference type="EMBL" id="JBAMMX010000015">
    <property type="protein sequence ID" value="KAK6926432.1"/>
    <property type="molecule type" value="Genomic_DNA"/>
</dbReference>
<keyword evidence="2 6" id="KW-0240">DNA-directed RNA polymerase</keyword>
<feature type="compositionally biased region" description="Polar residues" evidence="5">
    <location>
        <begin position="94"/>
        <end position="106"/>
    </location>
</feature>
<organism evidence="6 7">
    <name type="scientific">Dillenia turbinata</name>
    <dbReference type="NCBI Taxonomy" id="194707"/>
    <lineage>
        <taxon>Eukaryota</taxon>
        <taxon>Viridiplantae</taxon>
        <taxon>Streptophyta</taxon>
        <taxon>Embryophyta</taxon>
        <taxon>Tracheophyta</taxon>
        <taxon>Spermatophyta</taxon>
        <taxon>Magnoliopsida</taxon>
        <taxon>eudicotyledons</taxon>
        <taxon>Gunneridae</taxon>
        <taxon>Pentapetalae</taxon>
        <taxon>Dilleniales</taxon>
        <taxon>Dilleniaceae</taxon>
        <taxon>Dillenia</taxon>
    </lineage>
</organism>
<dbReference type="GO" id="GO:0042797">
    <property type="term" value="P:tRNA transcription by RNA polymerase III"/>
    <property type="evidence" value="ECO:0007669"/>
    <property type="project" value="TreeGrafter"/>
</dbReference>
<dbReference type="GO" id="GO:0003677">
    <property type="term" value="F:DNA binding"/>
    <property type="evidence" value="ECO:0007669"/>
    <property type="project" value="InterPro"/>
</dbReference>
<sequence>MDPDLPSASKRKVRFTPKVPAPRRPKPQQVKTELTDDGEAKAEARRLLRRVTENTRRQGPKPEKKPVQVAFGHGVGAPPSTSIRTFGNPKNFRSGESNSSSYQSDYEDTQYSSDFAEHVDVHVASMQKPERPYKEPWDCCHSYYPTILPLRRPYSGNPELLDEAEFGDAAPKMEYDETKINPALDLGTMDACESDRMLFLQFPPNLPLVKRSASAKGKEIAGRSERRMGASKMGCSLEELPQGFLGKMVVYKSGAIKLKLGDVLYDVSPGSDCSFAQDVVAMNMKDNHCCALGELDKQVVVSLDVDSFIQN</sequence>
<feature type="region of interest" description="Disordered" evidence="5">
    <location>
        <begin position="1"/>
        <end position="106"/>
    </location>
</feature>
<dbReference type="InterPro" id="IPR007811">
    <property type="entry name" value="RPC4"/>
</dbReference>
<evidence type="ECO:0000256" key="1">
    <source>
        <dbReference type="ARBA" id="ARBA00004123"/>
    </source>
</evidence>
<accession>A0AAN8Z664</accession>
<evidence type="ECO:0000313" key="6">
    <source>
        <dbReference type="EMBL" id="KAK6926432.1"/>
    </source>
</evidence>
<dbReference type="Proteomes" id="UP001370490">
    <property type="component" value="Unassembled WGS sequence"/>
</dbReference>
<comment type="caution">
    <text evidence="6">The sequence shown here is derived from an EMBL/GenBank/DDBJ whole genome shotgun (WGS) entry which is preliminary data.</text>
</comment>
<gene>
    <name evidence="6" type="ORF">RJ641_008151</name>
</gene>
<evidence type="ECO:0000313" key="7">
    <source>
        <dbReference type="Proteomes" id="UP001370490"/>
    </source>
</evidence>
<reference evidence="6 7" key="1">
    <citation type="submission" date="2023-12" db="EMBL/GenBank/DDBJ databases">
        <title>A high-quality genome assembly for Dillenia turbinata (Dilleniales).</title>
        <authorList>
            <person name="Chanderbali A."/>
        </authorList>
    </citation>
    <scope>NUCLEOTIDE SEQUENCE [LARGE SCALE GENOMIC DNA]</scope>
    <source>
        <strain evidence="6">LSX21</strain>
        <tissue evidence="6">Leaf</tissue>
    </source>
</reference>
<name>A0AAN8Z664_9MAGN</name>
<keyword evidence="7" id="KW-1185">Reference proteome</keyword>
<keyword evidence="3" id="KW-0804">Transcription</keyword>
<feature type="compositionally biased region" description="Basic and acidic residues" evidence="5">
    <location>
        <begin position="38"/>
        <end position="66"/>
    </location>
</feature>
<feature type="compositionally biased region" description="Basic residues" evidence="5">
    <location>
        <begin position="9"/>
        <end position="26"/>
    </location>
</feature>
<dbReference type="Pfam" id="PF05132">
    <property type="entry name" value="RNA_pol_Rpc4"/>
    <property type="match status" value="1"/>
</dbReference>
<comment type="subcellular location">
    <subcellularLocation>
        <location evidence="1">Nucleus</location>
    </subcellularLocation>
</comment>